<dbReference type="FunFam" id="3.30.70.270:FF:000001">
    <property type="entry name" value="Diguanylate cyclase domain protein"/>
    <property type="match status" value="1"/>
</dbReference>
<evidence type="ECO:0000256" key="1">
    <source>
        <dbReference type="SAM" id="Phobius"/>
    </source>
</evidence>
<feature type="domain" description="EAL" evidence="3">
    <location>
        <begin position="631"/>
        <end position="885"/>
    </location>
</feature>
<dbReference type="InterPro" id="IPR000160">
    <property type="entry name" value="GGDEF_dom"/>
</dbReference>
<name>A0A809SB07_9PROT</name>
<feature type="domain" description="GGDEF" evidence="4">
    <location>
        <begin position="489"/>
        <end position="622"/>
    </location>
</feature>
<proteinExistence type="predicted"/>
<evidence type="ECO:0000259" key="4">
    <source>
        <dbReference type="PROSITE" id="PS50887"/>
    </source>
</evidence>
<dbReference type="Gene3D" id="3.20.20.450">
    <property type="entry name" value="EAL domain"/>
    <property type="match status" value="1"/>
</dbReference>
<dbReference type="NCBIfam" id="TIGR00229">
    <property type="entry name" value="sensory_box"/>
    <property type="match status" value="1"/>
</dbReference>
<organism evidence="5 6">
    <name type="scientific">Sulfuriferula nivalis</name>
    <dbReference type="NCBI Taxonomy" id="2675298"/>
    <lineage>
        <taxon>Bacteria</taxon>
        <taxon>Pseudomonadati</taxon>
        <taxon>Pseudomonadota</taxon>
        <taxon>Betaproteobacteria</taxon>
        <taxon>Nitrosomonadales</taxon>
        <taxon>Sulfuricellaceae</taxon>
        <taxon>Sulfuriferula</taxon>
    </lineage>
</organism>
<dbReference type="PROSITE" id="PS50113">
    <property type="entry name" value="PAC"/>
    <property type="match status" value="1"/>
</dbReference>
<dbReference type="AlphaFoldDB" id="A0A809SB07"/>
<dbReference type="PANTHER" id="PTHR44757:SF2">
    <property type="entry name" value="BIOFILM ARCHITECTURE MAINTENANCE PROTEIN MBAA"/>
    <property type="match status" value="1"/>
</dbReference>
<reference evidence="6" key="1">
    <citation type="submission" date="2019-11" db="EMBL/GenBank/DDBJ databases">
        <title>Isolation and characterization of a novel species in the genus Sulfuriferula.</title>
        <authorList>
            <person name="Mochizuki J."/>
            <person name="Kojima H."/>
            <person name="Fukui M."/>
        </authorList>
    </citation>
    <scope>NUCLEOTIDE SEQUENCE [LARGE SCALE GENOMIC DNA]</scope>
    <source>
        <strain evidence="6">SGTM</strain>
    </source>
</reference>
<evidence type="ECO:0000259" key="3">
    <source>
        <dbReference type="PROSITE" id="PS50883"/>
    </source>
</evidence>
<dbReference type="SUPFAM" id="SSF55785">
    <property type="entry name" value="PYP-like sensor domain (PAS domain)"/>
    <property type="match status" value="1"/>
</dbReference>
<dbReference type="Gene3D" id="3.30.70.270">
    <property type="match status" value="1"/>
</dbReference>
<dbReference type="SUPFAM" id="SSF55073">
    <property type="entry name" value="Nucleotide cyclase"/>
    <property type="match status" value="1"/>
</dbReference>
<evidence type="ECO:0000313" key="6">
    <source>
        <dbReference type="Proteomes" id="UP000463939"/>
    </source>
</evidence>
<dbReference type="Gene3D" id="3.30.450.20">
    <property type="entry name" value="PAS domain"/>
    <property type="match status" value="3"/>
</dbReference>
<protein>
    <recommendedName>
        <fullName evidence="7">Diguanylate cyclase/phosphodiesterase</fullName>
    </recommendedName>
</protein>
<dbReference type="InterPro" id="IPR052155">
    <property type="entry name" value="Biofilm_reg_signaling"/>
</dbReference>
<dbReference type="InterPro" id="IPR000014">
    <property type="entry name" value="PAS"/>
</dbReference>
<feature type="domain" description="PAC" evidence="2">
    <location>
        <begin position="407"/>
        <end position="457"/>
    </location>
</feature>
<dbReference type="CDD" id="cd01948">
    <property type="entry name" value="EAL"/>
    <property type="match status" value="1"/>
</dbReference>
<dbReference type="InterPro" id="IPR043128">
    <property type="entry name" value="Rev_trsase/Diguanyl_cyclase"/>
</dbReference>
<keyword evidence="1" id="KW-0472">Membrane</keyword>
<dbReference type="RefSeq" id="WP_162085686.1">
    <property type="nucleotide sequence ID" value="NZ_AP021881.1"/>
</dbReference>
<dbReference type="CDD" id="cd01949">
    <property type="entry name" value="GGDEF"/>
    <property type="match status" value="1"/>
</dbReference>
<dbReference type="InterPro" id="IPR054327">
    <property type="entry name" value="His-kinase-like_sensor"/>
</dbReference>
<dbReference type="SUPFAM" id="SSF141868">
    <property type="entry name" value="EAL domain-like"/>
    <property type="match status" value="1"/>
</dbReference>
<dbReference type="CDD" id="cd12914">
    <property type="entry name" value="PDC1_DGC_like"/>
    <property type="match status" value="1"/>
</dbReference>
<keyword evidence="1" id="KW-0812">Transmembrane</keyword>
<dbReference type="EMBL" id="AP021881">
    <property type="protein sequence ID" value="BBP01982.1"/>
    <property type="molecule type" value="Genomic_DNA"/>
</dbReference>
<dbReference type="SMART" id="SM00052">
    <property type="entry name" value="EAL"/>
    <property type="match status" value="1"/>
</dbReference>
<evidence type="ECO:0000259" key="2">
    <source>
        <dbReference type="PROSITE" id="PS50113"/>
    </source>
</evidence>
<dbReference type="Pfam" id="PF13426">
    <property type="entry name" value="PAS_9"/>
    <property type="match status" value="1"/>
</dbReference>
<dbReference type="CDD" id="cd12915">
    <property type="entry name" value="PDC2_DGC_like"/>
    <property type="match status" value="1"/>
</dbReference>
<dbReference type="InterPro" id="IPR001633">
    <property type="entry name" value="EAL_dom"/>
</dbReference>
<feature type="transmembrane region" description="Helical" evidence="1">
    <location>
        <begin position="296"/>
        <end position="318"/>
    </location>
</feature>
<dbReference type="PANTHER" id="PTHR44757">
    <property type="entry name" value="DIGUANYLATE CYCLASE DGCP"/>
    <property type="match status" value="1"/>
</dbReference>
<dbReference type="PROSITE" id="PS50883">
    <property type="entry name" value="EAL"/>
    <property type="match status" value="1"/>
</dbReference>
<dbReference type="InterPro" id="IPR035965">
    <property type="entry name" value="PAS-like_dom_sf"/>
</dbReference>
<sequence length="885" mass="99249">MGYTSSEELNLNQRKLALWLFGASSLFVLMIISFAAYQIWHRHETLYDESQKSLILLNVAMAEYTERTLSNFDLVLRDLRSDISQLDLQSPKDKVVADQTLQKVVSQVRGFTSFNVLNKNGDVLATSLQVDRDVVNYSDRDYFHHQQENIHPDKLLVETAILGRRSKQWVIPMTLRMEDRAGNFRGMLYAGINMEQLLSYYQSVMPFTHGAAALFRQDGRLLARYPFVEGALSKDYSHIELFHEHLPLSKQGIYRTVSAIDGVPRLLSYYSIPKYSLVVVVSLDERQLLAKWHADTWVIALMAAVAIMFALGLAQLLYRQLRISALQSDAIKQSEELYKSLVDHAPIAVFLHWDGSIVFANFATTELLQAKQPEELVGLAVTEIIVPADRPLALSRIGAMLEGRAIEPAALRFLTSTGSEVNVEAVSVLVSYGGNRAILTIARDVTERKEFEERLIWQAQHDAETKLPNRFLFFDRLAQAIETAKRSQRPLALLFIDLDQFKRINDTLGHLVGDELLGRAAERFLQVVHTSDTVARLGGDEFAIILSEIVTQADAEQFAAKLLDAFRQPIELNGRSITVTTSIGIALFPRDGETTTVLMASADAAMYNAKEAGRNTVRVFNQLLGERMRERLEIENALRHALSNNELRLVFQPILGAGNKVTVSAEALLRWTHPVLGNISPDIIIPIAEETGLIIPIGIWILRQACSELCRWEQETGQVLKIAVNVSARQFEDAAFPEMVAQILHESGLAADRLELEITERLLIESTSDAAINIQKLHDQGIHFSLDDFGTGYSSLSLLSHAPVAILKIDKSFVDRLGNNHVDDAMVNSIIAIAQILGLCTIAEGVESQYQLERLQEMGVDFIQGYYFSRALSSDDFVKWLKQLS</sequence>
<dbReference type="PROSITE" id="PS50887">
    <property type="entry name" value="GGDEF"/>
    <property type="match status" value="1"/>
</dbReference>
<keyword evidence="1" id="KW-1133">Transmembrane helix</keyword>
<dbReference type="Pfam" id="PF00563">
    <property type="entry name" value="EAL"/>
    <property type="match status" value="1"/>
</dbReference>
<dbReference type="CDD" id="cd00130">
    <property type="entry name" value="PAS"/>
    <property type="match status" value="1"/>
</dbReference>
<feature type="transmembrane region" description="Helical" evidence="1">
    <location>
        <begin position="16"/>
        <end position="37"/>
    </location>
</feature>
<evidence type="ECO:0008006" key="7">
    <source>
        <dbReference type="Google" id="ProtNLM"/>
    </source>
</evidence>
<dbReference type="Proteomes" id="UP000463939">
    <property type="component" value="Chromosome"/>
</dbReference>
<dbReference type="SMART" id="SM00267">
    <property type="entry name" value="GGDEF"/>
    <property type="match status" value="1"/>
</dbReference>
<dbReference type="InterPro" id="IPR000700">
    <property type="entry name" value="PAS-assoc_C"/>
</dbReference>
<accession>A0A809SB07</accession>
<dbReference type="InterPro" id="IPR029787">
    <property type="entry name" value="Nucleotide_cyclase"/>
</dbReference>
<evidence type="ECO:0000313" key="5">
    <source>
        <dbReference type="EMBL" id="BBP01982.1"/>
    </source>
</evidence>
<dbReference type="Pfam" id="PF22588">
    <property type="entry name" value="dCache_1_like"/>
    <property type="match status" value="1"/>
</dbReference>
<dbReference type="KEGG" id="sniv:SFSGTM_26900"/>
<dbReference type="InterPro" id="IPR035919">
    <property type="entry name" value="EAL_sf"/>
</dbReference>
<dbReference type="Pfam" id="PF00990">
    <property type="entry name" value="GGDEF"/>
    <property type="match status" value="1"/>
</dbReference>
<keyword evidence="6" id="KW-1185">Reference proteome</keyword>
<gene>
    <name evidence="5" type="ORF">SFSGTM_26900</name>
</gene>
<dbReference type="NCBIfam" id="TIGR00254">
    <property type="entry name" value="GGDEF"/>
    <property type="match status" value="1"/>
</dbReference>
<dbReference type="GO" id="GO:0003824">
    <property type="term" value="F:catalytic activity"/>
    <property type="evidence" value="ECO:0007669"/>
    <property type="project" value="UniProtKB-ARBA"/>
</dbReference>